<dbReference type="InterPro" id="IPR036388">
    <property type="entry name" value="WH-like_DNA-bd_sf"/>
</dbReference>
<dbReference type="Proteomes" id="UP000053523">
    <property type="component" value="Unassembled WGS sequence"/>
</dbReference>
<organism evidence="1 2">
    <name type="scientific">Staphylococcus haemolyticus</name>
    <dbReference type="NCBI Taxonomy" id="1283"/>
    <lineage>
        <taxon>Bacteria</taxon>
        <taxon>Bacillati</taxon>
        <taxon>Bacillota</taxon>
        <taxon>Bacilli</taxon>
        <taxon>Bacillales</taxon>
        <taxon>Staphylococcaceae</taxon>
        <taxon>Staphylococcus</taxon>
    </lineage>
</organism>
<dbReference type="PANTHER" id="PTHR33221:SF15">
    <property type="entry name" value="HTH-TYPE TRANSCRIPTIONAL REGULATOR YWGB-RELATED"/>
    <property type="match status" value="1"/>
</dbReference>
<protein>
    <submittedName>
        <fullName evidence="1">Transcriptional regulator</fullName>
    </submittedName>
</protein>
<dbReference type="SUPFAM" id="SSF46785">
    <property type="entry name" value="Winged helix' DNA-binding domain"/>
    <property type="match status" value="1"/>
</dbReference>
<reference evidence="1 2" key="1">
    <citation type="submission" date="2017-12" db="EMBL/GenBank/DDBJ databases">
        <title>FDA dAtabase for Regulatory Grade micrObial Sequences (FDA-ARGOS): Supporting development and validation of Infectious Disease Dx tests.</title>
        <authorList>
            <person name="Hoffmann M."/>
            <person name="Allard M."/>
            <person name="Evans P."/>
            <person name="Brown E."/>
            <person name="Tallon L."/>
            <person name="Sadzewicz L."/>
            <person name="Sengamalay N."/>
            <person name="Ott S."/>
            <person name="Godinez A."/>
            <person name="Nagaraj S."/>
            <person name="Vavikolanu K."/>
            <person name="Aluvathingal J."/>
            <person name="Nadendla S."/>
            <person name="Sichtig H."/>
        </authorList>
    </citation>
    <scope>NUCLEOTIDE SEQUENCE [LARGE SCALE GENOMIC DNA]</scope>
    <source>
        <strain evidence="1 2">FDAARGOS_148</strain>
    </source>
</reference>
<name>A0A2K0A5E6_STAHA</name>
<dbReference type="GO" id="GO:0005829">
    <property type="term" value="C:cytosol"/>
    <property type="evidence" value="ECO:0007669"/>
    <property type="project" value="TreeGrafter"/>
</dbReference>
<dbReference type="InterPro" id="IPR036390">
    <property type="entry name" value="WH_DNA-bd_sf"/>
</dbReference>
<sequence length="146" mass="16718">MNLEFNIAVHVLSFLTKHSEEQFNSQDLAELTCLNPVQLRRVTTTLNNQQYIDSIRGKGGGYRANAHTPTITLDTLYQLFVLDKLPTQRIFTGSEESHCTISRNIAITMNKYKEQETALALNFYRNLTINDVIKETLQEDTSNDTF</sequence>
<comment type="caution">
    <text evidence="1">The sequence shown here is derived from an EMBL/GenBank/DDBJ whole genome shotgun (WGS) entry which is preliminary data.</text>
</comment>
<gene>
    <name evidence="1" type="ORF">AL503_005325</name>
</gene>
<dbReference type="RefSeq" id="WP_037537387.1">
    <property type="nucleotide sequence ID" value="NZ_CAJCGD010000005.1"/>
</dbReference>
<dbReference type="EMBL" id="LORN02000015">
    <property type="protein sequence ID" value="PNN20240.1"/>
    <property type="molecule type" value="Genomic_DNA"/>
</dbReference>
<accession>A0A2K0A5E6</accession>
<dbReference type="GO" id="GO:0003700">
    <property type="term" value="F:DNA-binding transcription factor activity"/>
    <property type="evidence" value="ECO:0007669"/>
    <property type="project" value="TreeGrafter"/>
</dbReference>
<dbReference type="PANTHER" id="PTHR33221">
    <property type="entry name" value="WINGED HELIX-TURN-HELIX TRANSCRIPTIONAL REGULATOR, RRF2 FAMILY"/>
    <property type="match status" value="1"/>
</dbReference>
<evidence type="ECO:0000313" key="1">
    <source>
        <dbReference type="EMBL" id="PNN20240.1"/>
    </source>
</evidence>
<dbReference type="PROSITE" id="PS51197">
    <property type="entry name" value="HTH_RRF2_2"/>
    <property type="match status" value="1"/>
</dbReference>
<dbReference type="Pfam" id="PF02082">
    <property type="entry name" value="Rrf2"/>
    <property type="match status" value="1"/>
</dbReference>
<proteinExistence type="predicted"/>
<dbReference type="NCBIfam" id="NF041852">
    <property type="entry name" value="trans_reg_HypR"/>
    <property type="match status" value="1"/>
</dbReference>
<dbReference type="Gene3D" id="1.10.10.10">
    <property type="entry name" value="Winged helix-like DNA-binding domain superfamily/Winged helix DNA-binding domain"/>
    <property type="match status" value="1"/>
</dbReference>
<dbReference type="InterPro" id="IPR000944">
    <property type="entry name" value="Tscrpt_reg_Rrf2"/>
</dbReference>
<dbReference type="AlphaFoldDB" id="A0A2K0A5E6"/>
<evidence type="ECO:0000313" key="2">
    <source>
        <dbReference type="Proteomes" id="UP000053523"/>
    </source>
</evidence>